<keyword evidence="1" id="KW-0472">Membrane</keyword>
<reference evidence="2 3" key="2">
    <citation type="journal article" date="2022" name="Mar. Drugs">
        <title>Bioassay-Guided Fractionation Leads to the Detection of Cholic Acid Generated by the Rare Thalassomonas sp.</title>
        <authorList>
            <person name="Pheiffer F."/>
            <person name="Schneider Y.K."/>
            <person name="Hansen E.H."/>
            <person name="Andersen J.H."/>
            <person name="Isaksson J."/>
            <person name="Busche T."/>
            <person name="R C."/>
            <person name="Kalinowski J."/>
            <person name="Zyl L.V."/>
            <person name="Trindade M."/>
        </authorList>
    </citation>
    <scope>NUCLEOTIDE SEQUENCE [LARGE SCALE GENOMIC DNA]</scope>
    <source>
        <strain evidence="2 3">A5K-106</strain>
    </source>
</reference>
<keyword evidence="1" id="KW-1133">Transmembrane helix</keyword>
<gene>
    <name evidence="2" type="ORF">SG35_030745</name>
</gene>
<organism evidence="2 3">
    <name type="scientific">Thalassomonas actiniarum</name>
    <dbReference type="NCBI Taxonomy" id="485447"/>
    <lineage>
        <taxon>Bacteria</taxon>
        <taxon>Pseudomonadati</taxon>
        <taxon>Pseudomonadota</taxon>
        <taxon>Gammaproteobacteria</taxon>
        <taxon>Alteromonadales</taxon>
        <taxon>Colwelliaceae</taxon>
        <taxon>Thalassomonas</taxon>
    </lineage>
</organism>
<dbReference type="EMBL" id="CP059736">
    <property type="protein sequence ID" value="WDE02140.1"/>
    <property type="molecule type" value="Genomic_DNA"/>
</dbReference>
<keyword evidence="3" id="KW-1185">Reference proteome</keyword>
<dbReference type="AlphaFoldDB" id="A0AAE9YVQ0"/>
<evidence type="ECO:0000313" key="2">
    <source>
        <dbReference type="EMBL" id="WDE02140.1"/>
    </source>
</evidence>
<evidence type="ECO:0000313" key="3">
    <source>
        <dbReference type="Proteomes" id="UP000032568"/>
    </source>
</evidence>
<keyword evidence="1" id="KW-0812">Transmembrane</keyword>
<dbReference type="RefSeq" id="WP_044831001.1">
    <property type="nucleotide sequence ID" value="NZ_CP059736.1"/>
</dbReference>
<sequence>MSDEKNGVDKVQNASSFHINKLRFLVELFLALMATYLAFEMNSITTKFNKEMLERDRNQQFQYTAEYYVETLGMIYEYAQSGKEIVNSKEKYRERLNQKLTRFKAAAFLYEGSFCKDKKLSEAITKLNKNAGFSKGNKETAEAHYREILSNNMEPMQKLIISYMQGNC</sequence>
<dbReference type="Proteomes" id="UP000032568">
    <property type="component" value="Chromosome pTact"/>
</dbReference>
<proteinExistence type="predicted"/>
<dbReference type="KEGG" id="tact:SG35_030745"/>
<evidence type="ECO:0000256" key="1">
    <source>
        <dbReference type="SAM" id="Phobius"/>
    </source>
</evidence>
<protein>
    <submittedName>
        <fullName evidence="2">Uncharacterized protein</fullName>
    </submittedName>
</protein>
<reference evidence="2 3" key="1">
    <citation type="journal article" date="2015" name="Genome Announc.">
        <title>Draft Genome Sequences of Marine Isolates of Thalassomonas viridans and Thalassomonas actiniarum.</title>
        <authorList>
            <person name="Olonade I."/>
            <person name="van Zyl L.J."/>
            <person name="Trindade M."/>
        </authorList>
    </citation>
    <scope>NUCLEOTIDE SEQUENCE [LARGE SCALE GENOMIC DNA]</scope>
    <source>
        <strain evidence="2 3">A5K-106</strain>
    </source>
</reference>
<accession>A0AAE9YVQ0</accession>
<name>A0AAE9YVQ0_9GAMM</name>
<feature type="transmembrane region" description="Helical" evidence="1">
    <location>
        <begin position="22"/>
        <end position="39"/>
    </location>
</feature>